<evidence type="ECO:0000313" key="2">
    <source>
        <dbReference type="EMBL" id="PUA79299.1"/>
    </source>
</evidence>
<dbReference type="Pfam" id="PF13302">
    <property type="entry name" value="Acetyltransf_3"/>
    <property type="match status" value="1"/>
</dbReference>
<sequence>MAQSDRSPHAISPPPFPDGLDSGPVTLRRFSASDADCLVEAGTDADILSFTSLDQLATADEVDHWLERRGKEDADGTALALAITEDGEALGAALVLRSDLAEASAEVGYWLLPRGRGRGLATYALLGLRDWCASAGFQRLSLVTNLDNVATQRVARRCGFQAEGVLRSYGFDRYGRREDVLGFSYVVPGCEATR</sequence>
<dbReference type="InterPro" id="IPR051908">
    <property type="entry name" value="Ribosomal_N-acetyltransferase"/>
</dbReference>
<dbReference type="AlphaFoldDB" id="A0A2R7YTV8"/>
<proteinExistence type="predicted"/>
<dbReference type="GO" id="GO:1990189">
    <property type="term" value="F:protein N-terminal-serine acetyltransferase activity"/>
    <property type="evidence" value="ECO:0007669"/>
    <property type="project" value="TreeGrafter"/>
</dbReference>
<reference evidence="2 3" key="1">
    <citation type="submission" date="2018-03" db="EMBL/GenBank/DDBJ databases">
        <authorList>
            <person name="Keele B.F."/>
        </authorList>
    </citation>
    <scope>NUCLEOTIDE SEQUENCE [LARGE SCALE GENOMIC DNA]</scope>
    <source>
        <strain evidence="2 3">IB-3</strain>
    </source>
</reference>
<accession>A0A2R7YTV8</accession>
<dbReference type="GO" id="GO:0008999">
    <property type="term" value="F:protein-N-terminal-alanine acetyltransferase activity"/>
    <property type="evidence" value="ECO:0007669"/>
    <property type="project" value="TreeGrafter"/>
</dbReference>
<dbReference type="RefSeq" id="WP_108346314.1">
    <property type="nucleotide sequence ID" value="NZ_PYXZ01000011.1"/>
</dbReference>
<keyword evidence="3" id="KW-1185">Reference proteome</keyword>
<dbReference type="PANTHER" id="PTHR43441:SF10">
    <property type="entry name" value="ACETYLTRANSFERASE"/>
    <property type="match status" value="1"/>
</dbReference>
<dbReference type="PANTHER" id="PTHR43441">
    <property type="entry name" value="RIBOSOMAL-PROTEIN-SERINE ACETYLTRANSFERASE"/>
    <property type="match status" value="1"/>
</dbReference>
<dbReference type="OrthoDB" id="3173333at2"/>
<dbReference type="Gene3D" id="3.40.630.30">
    <property type="match status" value="1"/>
</dbReference>
<organism evidence="2 3">
    <name type="scientific">Nocardioides currus</name>
    <dbReference type="NCBI Taxonomy" id="2133958"/>
    <lineage>
        <taxon>Bacteria</taxon>
        <taxon>Bacillati</taxon>
        <taxon>Actinomycetota</taxon>
        <taxon>Actinomycetes</taxon>
        <taxon>Propionibacteriales</taxon>
        <taxon>Nocardioidaceae</taxon>
        <taxon>Nocardioides</taxon>
    </lineage>
</organism>
<dbReference type="GO" id="GO:0005737">
    <property type="term" value="C:cytoplasm"/>
    <property type="evidence" value="ECO:0007669"/>
    <property type="project" value="TreeGrafter"/>
</dbReference>
<dbReference type="EMBL" id="PYXZ01000011">
    <property type="protein sequence ID" value="PUA79299.1"/>
    <property type="molecule type" value="Genomic_DNA"/>
</dbReference>
<comment type="caution">
    <text evidence="2">The sequence shown here is derived from an EMBL/GenBank/DDBJ whole genome shotgun (WGS) entry which is preliminary data.</text>
</comment>
<protein>
    <recommendedName>
        <fullName evidence="1">N-acetyltransferase domain-containing protein</fullName>
    </recommendedName>
</protein>
<dbReference type="InterPro" id="IPR000182">
    <property type="entry name" value="GNAT_dom"/>
</dbReference>
<feature type="domain" description="N-acetyltransferase" evidence="1">
    <location>
        <begin position="25"/>
        <end position="179"/>
    </location>
</feature>
<dbReference type="SUPFAM" id="SSF55729">
    <property type="entry name" value="Acyl-CoA N-acyltransferases (Nat)"/>
    <property type="match status" value="1"/>
</dbReference>
<dbReference type="CDD" id="cd04301">
    <property type="entry name" value="NAT_SF"/>
    <property type="match status" value="1"/>
</dbReference>
<evidence type="ECO:0000313" key="3">
    <source>
        <dbReference type="Proteomes" id="UP000244867"/>
    </source>
</evidence>
<dbReference type="InterPro" id="IPR016181">
    <property type="entry name" value="Acyl_CoA_acyltransferase"/>
</dbReference>
<evidence type="ECO:0000259" key="1">
    <source>
        <dbReference type="PROSITE" id="PS51186"/>
    </source>
</evidence>
<gene>
    <name evidence="2" type="ORF">C7S10_19960</name>
</gene>
<dbReference type="Proteomes" id="UP000244867">
    <property type="component" value="Unassembled WGS sequence"/>
</dbReference>
<name>A0A2R7YTV8_9ACTN</name>
<dbReference type="PROSITE" id="PS51186">
    <property type="entry name" value="GNAT"/>
    <property type="match status" value="1"/>
</dbReference>